<proteinExistence type="predicted"/>
<accession>A0A7W9ZEQ2</accession>
<name>A0A7W9ZEQ2_NOVIT</name>
<organism evidence="3 4">
    <name type="scientific">Novispirillum itersonii</name>
    <name type="common">Aquaspirillum itersonii</name>
    <dbReference type="NCBI Taxonomy" id="189"/>
    <lineage>
        <taxon>Bacteria</taxon>
        <taxon>Pseudomonadati</taxon>
        <taxon>Pseudomonadota</taxon>
        <taxon>Alphaproteobacteria</taxon>
        <taxon>Rhodospirillales</taxon>
        <taxon>Novispirillaceae</taxon>
        <taxon>Novispirillum</taxon>
    </lineage>
</organism>
<keyword evidence="4" id="KW-1185">Reference proteome</keyword>
<dbReference type="SUPFAM" id="SSF51182">
    <property type="entry name" value="RmlC-like cupins"/>
    <property type="match status" value="1"/>
</dbReference>
<dbReference type="Proteomes" id="UP000544872">
    <property type="component" value="Unassembled WGS sequence"/>
</dbReference>
<gene>
    <name evidence="3" type="ORF">FHS48_001552</name>
</gene>
<dbReference type="PANTHER" id="PTHR46797">
    <property type="entry name" value="HTH-TYPE TRANSCRIPTIONAL REGULATOR"/>
    <property type="match status" value="1"/>
</dbReference>
<comment type="caution">
    <text evidence="3">The sequence shown here is derived from an EMBL/GenBank/DDBJ whole genome shotgun (WGS) entry which is preliminary data.</text>
</comment>
<dbReference type="InterPro" id="IPR050807">
    <property type="entry name" value="TransReg_Diox_bact_type"/>
</dbReference>
<dbReference type="PANTHER" id="PTHR46797:SF11">
    <property type="entry name" value="HTH-TYPE TRANSCRIPTIONAL REGULATOR PUUR"/>
    <property type="match status" value="1"/>
</dbReference>
<dbReference type="SUPFAM" id="SSF47413">
    <property type="entry name" value="lambda repressor-like DNA-binding domains"/>
    <property type="match status" value="1"/>
</dbReference>
<dbReference type="RefSeq" id="WP_184262971.1">
    <property type="nucleotide sequence ID" value="NZ_JACIIX010000004.1"/>
</dbReference>
<dbReference type="GO" id="GO:0003700">
    <property type="term" value="F:DNA-binding transcription factor activity"/>
    <property type="evidence" value="ECO:0007669"/>
    <property type="project" value="TreeGrafter"/>
</dbReference>
<dbReference type="InterPro" id="IPR010982">
    <property type="entry name" value="Lambda_DNA-bd_dom_sf"/>
</dbReference>
<dbReference type="GO" id="GO:0005829">
    <property type="term" value="C:cytosol"/>
    <property type="evidence" value="ECO:0007669"/>
    <property type="project" value="TreeGrafter"/>
</dbReference>
<dbReference type="EMBL" id="JACIIX010000004">
    <property type="protein sequence ID" value="MBB6210142.1"/>
    <property type="molecule type" value="Genomic_DNA"/>
</dbReference>
<dbReference type="Pfam" id="PF07883">
    <property type="entry name" value="Cupin_2"/>
    <property type="match status" value="1"/>
</dbReference>
<protein>
    <submittedName>
        <fullName evidence="3">Transcriptional regulator with XRE-family HTH domain</fullName>
    </submittedName>
</protein>
<keyword evidence="1" id="KW-0238">DNA-binding</keyword>
<dbReference type="Pfam" id="PF01381">
    <property type="entry name" value="HTH_3"/>
    <property type="match status" value="1"/>
</dbReference>
<evidence type="ECO:0000313" key="4">
    <source>
        <dbReference type="Proteomes" id="UP000544872"/>
    </source>
</evidence>
<reference evidence="3 4" key="1">
    <citation type="submission" date="2020-08" db="EMBL/GenBank/DDBJ databases">
        <title>Genomic Encyclopedia of Type Strains, Phase IV (KMG-IV): sequencing the most valuable type-strain genomes for metagenomic binning, comparative biology and taxonomic classification.</title>
        <authorList>
            <person name="Goeker M."/>
        </authorList>
    </citation>
    <scope>NUCLEOTIDE SEQUENCE [LARGE SCALE GENOMIC DNA]</scope>
    <source>
        <strain evidence="3 4">DSM 11590</strain>
    </source>
</reference>
<dbReference type="PROSITE" id="PS50943">
    <property type="entry name" value="HTH_CROC1"/>
    <property type="match status" value="1"/>
</dbReference>
<dbReference type="InterPro" id="IPR014710">
    <property type="entry name" value="RmlC-like_jellyroll"/>
</dbReference>
<dbReference type="InterPro" id="IPR001387">
    <property type="entry name" value="Cro/C1-type_HTH"/>
</dbReference>
<sequence length="184" mass="20210">MDASVGARLRMVRERQNLSQRELARRAGVTNATISLIESDRTNPSVGSLKRVLDGIPMGLAEFFALEMPEEGAERVFFPAAELVEIGRGKISYRQVGTDMTRRALQILHERYAPGTDSGKVLLSHEGEEGGVIISGRMEVTVGEQRRILGPGDAYLFDSRIPHRFRNVGDEDCVVVSACTPPSL</sequence>
<dbReference type="CDD" id="cd02209">
    <property type="entry name" value="cupin_XRE_C"/>
    <property type="match status" value="1"/>
</dbReference>
<evidence type="ECO:0000256" key="1">
    <source>
        <dbReference type="ARBA" id="ARBA00023125"/>
    </source>
</evidence>
<dbReference type="SMART" id="SM00530">
    <property type="entry name" value="HTH_XRE"/>
    <property type="match status" value="1"/>
</dbReference>
<dbReference type="AlphaFoldDB" id="A0A7W9ZEQ2"/>
<evidence type="ECO:0000259" key="2">
    <source>
        <dbReference type="PROSITE" id="PS50943"/>
    </source>
</evidence>
<feature type="domain" description="HTH cro/C1-type" evidence="2">
    <location>
        <begin position="9"/>
        <end position="63"/>
    </location>
</feature>
<dbReference type="InterPro" id="IPR013096">
    <property type="entry name" value="Cupin_2"/>
</dbReference>
<dbReference type="Gene3D" id="1.10.260.40">
    <property type="entry name" value="lambda repressor-like DNA-binding domains"/>
    <property type="match status" value="1"/>
</dbReference>
<dbReference type="GO" id="GO:0003677">
    <property type="term" value="F:DNA binding"/>
    <property type="evidence" value="ECO:0007669"/>
    <property type="project" value="UniProtKB-KW"/>
</dbReference>
<dbReference type="InterPro" id="IPR011051">
    <property type="entry name" value="RmlC_Cupin_sf"/>
</dbReference>
<dbReference type="CDD" id="cd00093">
    <property type="entry name" value="HTH_XRE"/>
    <property type="match status" value="1"/>
</dbReference>
<dbReference type="Gene3D" id="2.60.120.10">
    <property type="entry name" value="Jelly Rolls"/>
    <property type="match status" value="1"/>
</dbReference>
<evidence type="ECO:0000313" key="3">
    <source>
        <dbReference type="EMBL" id="MBB6210142.1"/>
    </source>
</evidence>